<comment type="caution">
    <text evidence="1">The sequence shown here is derived from an EMBL/GenBank/DDBJ whole genome shotgun (WGS) entry which is preliminary data.</text>
</comment>
<gene>
    <name evidence="1" type="ORF">GM672_24985</name>
</gene>
<reference evidence="1 2" key="1">
    <citation type="submission" date="2019-11" db="EMBL/GenBank/DDBJ databases">
        <title>Type strains purchased from KCTC, JCM and DSMZ.</title>
        <authorList>
            <person name="Lu H."/>
        </authorList>
    </citation>
    <scope>NUCLEOTIDE SEQUENCE [LARGE SCALE GENOMIC DNA]</scope>
    <source>
        <strain evidence="1 2">KCTC 52429</strain>
    </source>
</reference>
<dbReference type="Proteomes" id="UP000430634">
    <property type="component" value="Unassembled WGS sequence"/>
</dbReference>
<evidence type="ECO:0000313" key="1">
    <source>
        <dbReference type="EMBL" id="MTV55984.1"/>
    </source>
</evidence>
<dbReference type="InterPro" id="IPR021733">
    <property type="entry name" value="DUF3304"/>
</dbReference>
<organism evidence="1 2">
    <name type="scientific">Pseudoduganella buxea</name>
    <dbReference type="NCBI Taxonomy" id="1949069"/>
    <lineage>
        <taxon>Bacteria</taxon>
        <taxon>Pseudomonadati</taxon>
        <taxon>Pseudomonadota</taxon>
        <taxon>Betaproteobacteria</taxon>
        <taxon>Burkholderiales</taxon>
        <taxon>Oxalobacteraceae</taxon>
        <taxon>Telluria group</taxon>
        <taxon>Pseudoduganella</taxon>
    </lineage>
</organism>
<dbReference type="AlphaFoldDB" id="A0A6I3T3I9"/>
<dbReference type="Pfam" id="PF11745">
    <property type="entry name" value="DUF3304"/>
    <property type="match status" value="1"/>
</dbReference>
<protein>
    <submittedName>
        <fullName evidence="1">Uncharacterized protein</fullName>
    </submittedName>
</protein>
<accession>A0A6I3T3I9</accession>
<evidence type="ECO:0000313" key="2">
    <source>
        <dbReference type="Proteomes" id="UP000430634"/>
    </source>
</evidence>
<dbReference type="EMBL" id="WNKZ01000120">
    <property type="protein sequence ID" value="MTV55984.1"/>
    <property type="molecule type" value="Genomic_DNA"/>
</dbReference>
<name>A0A6I3T3I9_9BURK</name>
<proteinExistence type="predicted"/>
<sequence length="28" mass="3526">MPRVWRDGMTATVRWTHDRSDLNILWRR</sequence>